<evidence type="ECO:0000313" key="2">
    <source>
        <dbReference type="Proteomes" id="UP000024635"/>
    </source>
</evidence>
<comment type="caution">
    <text evidence="1">The sequence shown here is derived from an EMBL/GenBank/DDBJ whole genome shotgun (WGS) entry which is preliminary data.</text>
</comment>
<accession>A0A016UN10</accession>
<organism evidence="1 2">
    <name type="scientific">Ancylostoma ceylanicum</name>
    <dbReference type="NCBI Taxonomy" id="53326"/>
    <lineage>
        <taxon>Eukaryota</taxon>
        <taxon>Metazoa</taxon>
        <taxon>Ecdysozoa</taxon>
        <taxon>Nematoda</taxon>
        <taxon>Chromadorea</taxon>
        <taxon>Rhabditida</taxon>
        <taxon>Rhabditina</taxon>
        <taxon>Rhabditomorpha</taxon>
        <taxon>Strongyloidea</taxon>
        <taxon>Ancylostomatidae</taxon>
        <taxon>Ancylostomatinae</taxon>
        <taxon>Ancylostoma</taxon>
    </lineage>
</organism>
<dbReference type="EMBL" id="JARK01001369">
    <property type="protein sequence ID" value="EYC16535.1"/>
    <property type="molecule type" value="Genomic_DNA"/>
</dbReference>
<keyword evidence="2" id="KW-1185">Reference proteome</keyword>
<evidence type="ECO:0000313" key="1">
    <source>
        <dbReference type="EMBL" id="EYC16535.1"/>
    </source>
</evidence>
<dbReference type="Proteomes" id="UP000024635">
    <property type="component" value="Unassembled WGS sequence"/>
</dbReference>
<sequence>MHSHASYVSGGYKKPAKSKLSNGEDIFTTASYVFGGYKKPAKSKLSNGEDIFTTARRRWRASRNVSSEQER</sequence>
<gene>
    <name evidence="1" type="primary">Acey_s0033.g2707</name>
    <name evidence="1" type="ORF">Y032_0033g2707</name>
</gene>
<dbReference type="AlphaFoldDB" id="A0A016UN10"/>
<proteinExistence type="predicted"/>
<reference evidence="2" key="1">
    <citation type="journal article" date="2015" name="Nat. Genet.">
        <title>The genome and transcriptome of the zoonotic hookworm Ancylostoma ceylanicum identify infection-specific gene families.</title>
        <authorList>
            <person name="Schwarz E.M."/>
            <person name="Hu Y."/>
            <person name="Antoshechkin I."/>
            <person name="Miller M.M."/>
            <person name="Sternberg P.W."/>
            <person name="Aroian R.V."/>
        </authorList>
    </citation>
    <scope>NUCLEOTIDE SEQUENCE</scope>
    <source>
        <strain evidence="2">HY135</strain>
    </source>
</reference>
<protein>
    <submittedName>
        <fullName evidence="1">Uncharacterized protein</fullName>
    </submittedName>
</protein>
<name>A0A016UN10_9BILA</name>